<feature type="non-terminal residue" evidence="2">
    <location>
        <position position="1"/>
    </location>
</feature>
<feature type="compositionally biased region" description="Basic and acidic residues" evidence="1">
    <location>
        <begin position="129"/>
        <end position="141"/>
    </location>
</feature>
<dbReference type="Proteomes" id="UP000827986">
    <property type="component" value="Unassembled WGS sequence"/>
</dbReference>
<proteinExistence type="predicted"/>
<protein>
    <submittedName>
        <fullName evidence="2">Uncharacterized protein</fullName>
    </submittedName>
</protein>
<evidence type="ECO:0000313" key="2">
    <source>
        <dbReference type="EMBL" id="KAH1169002.1"/>
    </source>
</evidence>
<accession>A0A9D4ANA2</accession>
<name>A0A9D4ANA2_9SAUR</name>
<sequence>EPPTLPTASPGRDGRNHTPCSDDHDGKAAATQTPSSGARQVCVKEGGRRLLPSRVRIDSPSRFRFFQGRLLKPGVPRPRLRTTLSPQARWWRGDQFGRGSEEGWSRCGGGRSLTPEGSLEGPGLPGPCRGDEEPGQRDRGRPLPVRRGSVWRPSALYVRPCPAPAASSARCLGPSWSRRSRRGGGGGAAGWGESRQVQG</sequence>
<evidence type="ECO:0000256" key="1">
    <source>
        <dbReference type="SAM" id="MobiDB-lite"/>
    </source>
</evidence>
<feature type="compositionally biased region" description="Low complexity" evidence="1">
    <location>
        <begin position="164"/>
        <end position="177"/>
    </location>
</feature>
<evidence type="ECO:0000313" key="3">
    <source>
        <dbReference type="Proteomes" id="UP000827986"/>
    </source>
</evidence>
<keyword evidence="3" id="KW-1185">Reference proteome</keyword>
<feature type="region of interest" description="Disordered" evidence="1">
    <location>
        <begin position="1"/>
        <end position="45"/>
    </location>
</feature>
<reference evidence="2" key="1">
    <citation type="submission" date="2021-09" db="EMBL/GenBank/DDBJ databases">
        <title>The genome of Mauremys mutica provides insights into the evolution of semi-aquatic lifestyle.</title>
        <authorList>
            <person name="Gong S."/>
            <person name="Gao Y."/>
        </authorList>
    </citation>
    <scope>NUCLEOTIDE SEQUENCE</scope>
    <source>
        <strain evidence="2">MM-2020</strain>
        <tissue evidence="2">Muscle</tissue>
    </source>
</reference>
<dbReference type="EMBL" id="JAHDVG010000485">
    <property type="protein sequence ID" value="KAH1169002.1"/>
    <property type="molecule type" value="Genomic_DNA"/>
</dbReference>
<dbReference type="AlphaFoldDB" id="A0A9D4ANA2"/>
<feature type="region of interest" description="Disordered" evidence="1">
    <location>
        <begin position="91"/>
        <end position="147"/>
    </location>
</feature>
<feature type="compositionally biased region" description="Basic and acidic residues" evidence="1">
    <location>
        <begin position="12"/>
        <end position="27"/>
    </location>
</feature>
<feature type="region of interest" description="Disordered" evidence="1">
    <location>
        <begin position="160"/>
        <end position="199"/>
    </location>
</feature>
<organism evidence="2 3">
    <name type="scientific">Mauremys mutica</name>
    <name type="common">yellowpond turtle</name>
    <dbReference type="NCBI Taxonomy" id="74926"/>
    <lineage>
        <taxon>Eukaryota</taxon>
        <taxon>Metazoa</taxon>
        <taxon>Chordata</taxon>
        <taxon>Craniata</taxon>
        <taxon>Vertebrata</taxon>
        <taxon>Euteleostomi</taxon>
        <taxon>Archelosauria</taxon>
        <taxon>Testudinata</taxon>
        <taxon>Testudines</taxon>
        <taxon>Cryptodira</taxon>
        <taxon>Durocryptodira</taxon>
        <taxon>Testudinoidea</taxon>
        <taxon>Geoemydidae</taxon>
        <taxon>Geoemydinae</taxon>
        <taxon>Mauremys</taxon>
    </lineage>
</organism>
<gene>
    <name evidence="2" type="ORF">KIL84_013592</name>
</gene>
<comment type="caution">
    <text evidence="2">The sequence shown here is derived from an EMBL/GenBank/DDBJ whole genome shotgun (WGS) entry which is preliminary data.</text>
</comment>